<dbReference type="PANTHER" id="PTHR31973:SF187">
    <property type="entry name" value="MUTATOR TRANSPOSASE MUDRA PROTEIN"/>
    <property type="match status" value="1"/>
</dbReference>
<feature type="domain" description="PB1-like" evidence="3">
    <location>
        <begin position="65"/>
        <end position="173"/>
    </location>
</feature>
<dbReference type="EMBL" id="JAVXUO010000345">
    <property type="protein sequence ID" value="KAK2993096.1"/>
    <property type="molecule type" value="Genomic_DNA"/>
</dbReference>
<evidence type="ECO:0000256" key="1">
    <source>
        <dbReference type="SAM" id="MobiDB-lite"/>
    </source>
</evidence>
<dbReference type="Pfam" id="PF26130">
    <property type="entry name" value="PB1-like"/>
    <property type="match status" value="1"/>
</dbReference>
<evidence type="ECO:0000259" key="2">
    <source>
        <dbReference type="Pfam" id="PF03108"/>
    </source>
</evidence>
<evidence type="ECO:0000313" key="5">
    <source>
        <dbReference type="Proteomes" id="UP001187471"/>
    </source>
</evidence>
<dbReference type="PANTHER" id="PTHR31973">
    <property type="entry name" value="POLYPROTEIN, PUTATIVE-RELATED"/>
    <property type="match status" value="1"/>
</dbReference>
<evidence type="ECO:0000259" key="3">
    <source>
        <dbReference type="Pfam" id="PF26130"/>
    </source>
</evidence>
<organism evidence="4 5">
    <name type="scientific">Escallonia rubra</name>
    <dbReference type="NCBI Taxonomy" id="112253"/>
    <lineage>
        <taxon>Eukaryota</taxon>
        <taxon>Viridiplantae</taxon>
        <taxon>Streptophyta</taxon>
        <taxon>Embryophyta</taxon>
        <taxon>Tracheophyta</taxon>
        <taxon>Spermatophyta</taxon>
        <taxon>Magnoliopsida</taxon>
        <taxon>eudicotyledons</taxon>
        <taxon>Gunneridae</taxon>
        <taxon>Pentapetalae</taxon>
        <taxon>asterids</taxon>
        <taxon>campanulids</taxon>
        <taxon>Escalloniales</taxon>
        <taxon>Escalloniaceae</taxon>
        <taxon>Escallonia</taxon>
    </lineage>
</organism>
<dbReference type="InterPro" id="IPR004332">
    <property type="entry name" value="Transposase_MuDR"/>
</dbReference>
<comment type="caution">
    <text evidence="4">The sequence shown here is derived from an EMBL/GenBank/DDBJ whole genome shotgun (WGS) entry which is preliminary data.</text>
</comment>
<dbReference type="AlphaFoldDB" id="A0AA88RZH8"/>
<reference evidence="4" key="1">
    <citation type="submission" date="2022-12" db="EMBL/GenBank/DDBJ databases">
        <title>Draft genome assemblies for two species of Escallonia (Escalloniales).</title>
        <authorList>
            <person name="Chanderbali A."/>
            <person name="Dervinis C."/>
            <person name="Anghel I."/>
            <person name="Soltis D."/>
            <person name="Soltis P."/>
            <person name="Zapata F."/>
        </authorList>
    </citation>
    <scope>NUCLEOTIDE SEQUENCE</scope>
    <source>
        <strain evidence="4">UCBG92.1500</strain>
        <tissue evidence="4">Leaf</tissue>
    </source>
</reference>
<gene>
    <name evidence="4" type="ORF">RJ640_012633</name>
</gene>
<proteinExistence type="predicted"/>
<evidence type="ECO:0000313" key="4">
    <source>
        <dbReference type="EMBL" id="KAK2993096.1"/>
    </source>
</evidence>
<dbReference type="InterPro" id="IPR058594">
    <property type="entry name" value="PB1-like_dom_pln"/>
</dbReference>
<protein>
    <recommendedName>
        <fullName evidence="6">Transposase MuDR plant domain-containing protein</fullName>
    </recommendedName>
</protein>
<feature type="non-terminal residue" evidence="4">
    <location>
        <position position="471"/>
    </location>
</feature>
<feature type="domain" description="Transposase MuDR plant" evidence="2">
    <location>
        <begin position="306"/>
        <end position="367"/>
    </location>
</feature>
<evidence type="ECO:0008006" key="6">
    <source>
        <dbReference type="Google" id="ProtNLM"/>
    </source>
</evidence>
<name>A0AA88RZH8_9ASTE</name>
<sequence length="471" mass="53884">MVDGGEAMHEGDEEKIISIVALETIVGGFCQNHRDYGFFPSIIATMVGVLRHCNYGLPEYDYDSEFFTIELHHRGEFRNCPVTVYVTVYVGGKVVYFDYCDLDKMSLLELVDCCEKLGYEIDMVKQENWPKFYSKMHGCTLSTGLLLLGTDQIALSLTKNVKDNTVIEVYVKHSEPMDSQVTSTSTVLPKNVQSSGRILESENTMDKDSDGSVTSKDSIEVREEDGKIVDSDYPVSDDEVVKLRTIEVGDLTKVIDAGHDYDYTPNEVEVDSSSDEEGAPKMKKKPWKKISYPQFNESMSEDPSFELGQCFASHLQLREAIRNYACKNGKSISFTKMENRRVRAVCCEGDCPWVLYASYMYRTTTLQVKTLKPEHTCSRTYEVDMVNYRWIARRIKSSLRSNPKWPVQAIADTLHESYNIEASKWQIYRAKKLSMEEIEGNCKEQYEKLWSYRAEVLRSNPNTTFDLEVQG</sequence>
<dbReference type="Proteomes" id="UP001187471">
    <property type="component" value="Unassembled WGS sequence"/>
</dbReference>
<accession>A0AA88RZH8</accession>
<dbReference type="Pfam" id="PF03108">
    <property type="entry name" value="DBD_Tnp_Mut"/>
    <property type="match status" value="1"/>
</dbReference>
<keyword evidence="5" id="KW-1185">Reference proteome</keyword>
<feature type="region of interest" description="Disordered" evidence="1">
    <location>
        <begin position="195"/>
        <end position="220"/>
    </location>
</feature>